<comment type="caution">
    <text evidence="1">The sequence shown here is derived from an EMBL/GenBank/DDBJ whole genome shotgun (WGS) entry which is preliminary data.</text>
</comment>
<dbReference type="RefSeq" id="WP_204061768.1">
    <property type="nucleotide sequence ID" value="NZ_BAAAGP010000030.1"/>
</dbReference>
<dbReference type="PANTHER" id="PTHR35526">
    <property type="entry name" value="ANTI-SIGMA-F FACTOR RSBW-RELATED"/>
    <property type="match status" value="1"/>
</dbReference>
<dbReference type="Proteomes" id="UP000603904">
    <property type="component" value="Unassembled WGS sequence"/>
</dbReference>
<gene>
    <name evidence="1" type="ORF">Mco01_78030</name>
</gene>
<dbReference type="SUPFAM" id="SSF55874">
    <property type="entry name" value="ATPase domain of HSP90 chaperone/DNA topoisomerase II/histidine kinase"/>
    <property type="match status" value="1"/>
</dbReference>
<organism evidence="1 2">
    <name type="scientific">Microbispora corallina</name>
    <dbReference type="NCBI Taxonomy" id="83302"/>
    <lineage>
        <taxon>Bacteria</taxon>
        <taxon>Bacillati</taxon>
        <taxon>Actinomycetota</taxon>
        <taxon>Actinomycetes</taxon>
        <taxon>Streptosporangiales</taxon>
        <taxon>Streptosporangiaceae</taxon>
        <taxon>Microbispora</taxon>
    </lineage>
</organism>
<name>A0ABQ4GCJ2_9ACTN</name>
<dbReference type="Gene3D" id="3.30.565.10">
    <property type="entry name" value="Histidine kinase-like ATPase, C-terminal domain"/>
    <property type="match status" value="1"/>
</dbReference>
<evidence type="ECO:0008006" key="3">
    <source>
        <dbReference type="Google" id="ProtNLM"/>
    </source>
</evidence>
<dbReference type="PANTHER" id="PTHR35526:SF3">
    <property type="entry name" value="ANTI-SIGMA-F FACTOR RSBW"/>
    <property type="match status" value="1"/>
</dbReference>
<proteinExistence type="predicted"/>
<evidence type="ECO:0000313" key="2">
    <source>
        <dbReference type="Proteomes" id="UP000603904"/>
    </source>
</evidence>
<dbReference type="InterPro" id="IPR050267">
    <property type="entry name" value="Anti-sigma-factor_SerPK"/>
</dbReference>
<dbReference type="EMBL" id="BOOC01000078">
    <property type="protein sequence ID" value="GIH44803.1"/>
    <property type="molecule type" value="Genomic_DNA"/>
</dbReference>
<accession>A0ABQ4GCJ2</accession>
<dbReference type="InterPro" id="IPR036890">
    <property type="entry name" value="HATPase_C_sf"/>
</dbReference>
<keyword evidence="2" id="KW-1185">Reference proteome</keyword>
<sequence>MYEQSLPGVPEAADTVRPWARTAARQHHPRLADECELVVARLVANAIPRTPEDGLIAVTITPLARGLRVEVRDPGDPVTGGEGAEWAEVSTHAASWGGSRTAEGHMAWAELREPSMTVGELR</sequence>
<reference evidence="1 2" key="1">
    <citation type="submission" date="2021-01" db="EMBL/GenBank/DDBJ databases">
        <title>Whole genome shotgun sequence of Microbispora corallina NBRC 16416.</title>
        <authorList>
            <person name="Komaki H."/>
            <person name="Tamura T."/>
        </authorList>
    </citation>
    <scope>NUCLEOTIDE SEQUENCE [LARGE SCALE GENOMIC DNA]</scope>
    <source>
        <strain evidence="1 2">NBRC 16416</strain>
    </source>
</reference>
<protein>
    <recommendedName>
        <fullName evidence="3">ATP-binding protein</fullName>
    </recommendedName>
</protein>
<evidence type="ECO:0000313" key="1">
    <source>
        <dbReference type="EMBL" id="GIH44803.1"/>
    </source>
</evidence>